<keyword evidence="4" id="KW-1185">Reference proteome</keyword>
<organism evidence="2">
    <name type="scientific">Anopheles sinensis</name>
    <name type="common">Mosquito</name>
    <dbReference type="NCBI Taxonomy" id="74873"/>
    <lineage>
        <taxon>Eukaryota</taxon>
        <taxon>Metazoa</taxon>
        <taxon>Ecdysozoa</taxon>
        <taxon>Arthropoda</taxon>
        <taxon>Hexapoda</taxon>
        <taxon>Insecta</taxon>
        <taxon>Pterygota</taxon>
        <taxon>Neoptera</taxon>
        <taxon>Endopterygota</taxon>
        <taxon>Diptera</taxon>
        <taxon>Nematocera</taxon>
        <taxon>Culicoidea</taxon>
        <taxon>Culicidae</taxon>
        <taxon>Anophelinae</taxon>
        <taxon>Anopheles</taxon>
    </lineage>
</organism>
<feature type="region of interest" description="Disordered" evidence="1">
    <location>
        <begin position="45"/>
        <end position="71"/>
    </location>
</feature>
<evidence type="ECO:0000313" key="4">
    <source>
        <dbReference type="Proteomes" id="UP000030765"/>
    </source>
</evidence>
<gene>
    <name evidence="2" type="ORF">ZHAS_00014510</name>
</gene>
<name>A0A084W8H4_ANOSI</name>
<dbReference type="EMBL" id="ATLV01021434">
    <property type="status" value="NOT_ANNOTATED_CDS"/>
    <property type="molecule type" value="Genomic_DNA"/>
</dbReference>
<dbReference type="VEuPathDB" id="VectorBase:ASIC014510"/>
<protein>
    <submittedName>
        <fullName evidence="2 3">Uncharacterized protein</fullName>
    </submittedName>
</protein>
<dbReference type="Proteomes" id="UP000030765">
    <property type="component" value="Unassembled WGS sequence"/>
</dbReference>
<dbReference type="EnsemblMetazoa" id="ASIC014510-RA">
    <property type="protein sequence ID" value="ASIC014510-PA"/>
    <property type="gene ID" value="ASIC014510"/>
</dbReference>
<reference evidence="2 4" key="1">
    <citation type="journal article" date="2014" name="BMC Genomics">
        <title>Genome sequence of Anopheles sinensis provides insight into genetics basis of mosquito competence for malaria parasites.</title>
        <authorList>
            <person name="Zhou D."/>
            <person name="Zhang D."/>
            <person name="Ding G."/>
            <person name="Shi L."/>
            <person name="Hou Q."/>
            <person name="Ye Y."/>
            <person name="Xu Y."/>
            <person name="Zhou H."/>
            <person name="Xiong C."/>
            <person name="Li S."/>
            <person name="Yu J."/>
            <person name="Hong S."/>
            <person name="Yu X."/>
            <person name="Zou P."/>
            <person name="Chen C."/>
            <person name="Chang X."/>
            <person name="Wang W."/>
            <person name="Lv Y."/>
            <person name="Sun Y."/>
            <person name="Ma L."/>
            <person name="Shen B."/>
            <person name="Zhu C."/>
        </authorList>
    </citation>
    <scope>NUCLEOTIDE SEQUENCE [LARGE SCALE GENOMIC DNA]</scope>
</reference>
<dbReference type="EMBL" id="KE525318">
    <property type="protein sequence ID" value="KFB46518.1"/>
    <property type="molecule type" value="Genomic_DNA"/>
</dbReference>
<dbReference type="AlphaFoldDB" id="A0A084W8H4"/>
<accession>A0A084W8H4</accession>
<sequence>MPTEPNATWFPLRVVHLQLHPASSLFPPDDAGARLFFELHLPPTGERQPGRHDPWKPEHTASTSFIVPNDTAHGSSEVPEFRCFLKPHSLFVRLLHPSGSVHRKHNRAECAREMISLRVPGPRNDRPSSMLMGIASYRTLPDRGTP</sequence>
<evidence type="ECO:0000313" key="3">
    <source>
        <dbReference type="EnsemblMetazoa" id="ASIC014510-PA"/>
    </source>
</evidence>
<evidence type="ECO:0000313" key="2">
    <source>
        <dbReference type="EMBL" id="KFB46518.1"/>
    </source>
</evidence>
<proteinExistence type="predicted"/>
<feature type="compositionally biased region" description="Basic and acidic residues" evidence="1">
    <location>
        <begin position="48"/>
        <end position="59"/>
    </location>
</feature>
<reference evidence="3" key="2">
    <citation type="submission" date="2020-05" db="UniProtKB">
        <authorList>
            <consortium name="EnsemblMetazoa"/>
        </authorList>
    </citation>
    <scope>IDENTIFICATION</scope>
</reference>
<evidence type="ECO:0000256" key="1">
    <source>
        <dbReference type="SAM" id="MobiDB-lite"/>
    </source>
</evidence>